<comment type="caution">
    <text evidence="13">The sequence shown here is derived from an EMBL/GenBank/DDBJ whole genome shotgun (WGS) entry which is preliminary data.</text>
</comment>
<evidence type="ECO:0000256" key="6">
    <source>
        <dbReference type="ARBA" id="ARBA00022884"/>
    </source>
</evidence>
<sequence length="508" mass="57058">MSLKFKSGLNTLMNPVSIRYFHGCSISYAKKLHWAKEAVKKSHVDRALEHYDDFYASVFKNRWPSFRLGLLSSPKYVAVPNVFTNSVDQISESLEDLGAYNLASIWTAQSSQIERDLEEMKLQQDMEGVSKLDQTLEKIALTKQAEEMDTLYHNAPRQKMHIESYVTEDTAGSRVLKDIREASQEHVTETRLKGADDFLLESEYYTFYANQLNPRNHAGQTEFPYTKISNFTKLKFPPLLRPYAFEAGNTNTFPGAARHTFSGLREFICINGASLAPIIALDLKPDITLLDLCSGPGTKSLLSYMTTCPLLMTCNDVESGRLYRVKNMFKEFIGPDLPNNIELVRFNATNYPGTFKYTRVLADVPCLSDRISCTMPDNNIFKPTRIKERLGLVNVQKDILLSALNALAPEEGSSCVYSTCTLSPIENDGAVSAALRETPIDGLEVDLLGLWTALKPLQQAGFFHISRTKFGVLIEPNIVSNFGPMYVCRIVYQPPKNSNTDAVLSELE</sequence>
<keyword evidence="4 11" id="KW-0808">Transferase</keyword>
<evidence type="ECO:0000256" key="10">
    <source>
        <dbReference type="ARBA" id="ARBA00049302"/>
    </source>
</evidence>
<evidence type="ECO:0000256" key="9">
    <source>
        <dbReference type="ARBA" id="ARBA00042050"/>
    </source>
</evidence>
<dbReference type="Pfam" id="PF01189">
    <property type="entry name" value="Methyltr_RsmB-F"/>
    <property type="match status" value="1"/>
</dbReference>
<proteinExistence type="inferred from homology"/>
<evidence type="ECO:0000256" key="7">
    <source>
        <dbReference type="ARBA" id="ARBA00022946"/>
    </source>
</evidence>
<organism evidence="13 14">
    <name type="scientific">Allacma fusca</name>
    <dbReference type="NCBI Taxonomy" id="39272"/>
    <lineage>
        <taxon>Eukaryota</taxon>
        <taxon>Metazoa</taxon>
        <taxon>Ecdysozoa</taxon>
        <taxon>Arthropoda</taxon>
        <taxon>Hexapoda</taxon>
        <taxon>Collembola</taxon>
        <taxon>Symphypleona</taxon>
        <taxon>Sminthuridae</taxon>
        <taxon>Allacma</taxon>
    </lineage>
</organism>
<keyword evidence="2" id="KW-0698">rRNA processing</keyword>
<keyword evidence="3 11" id="KW-0489">Methyltransferase</keyword>
<dbReference type="PANTHER" id="PTHR22808">
    <property type="entry name" value="NCL1 YEAST -RELATED NOL1/NOP2/FMU SUN DOMAIN-CONTAINING"/>
    <property type="match status" value="1"/>
</dbReference>
<comment type="catalytic activity">
    <reaction evidence="10">
        <text>a cytidine in rRNA + S-adenosyl-L-methionine = a 5-methylcytidine in rRNA + S-adenosyl-L-homocysteine + H(+)</text>
        <dbReference type="Rhea" id="RHEA:61484"/>
        <dbReference type="Rhea" id="RHEA-COMP:15836"/>
        <dbReference type="Rhea" id="RHEA-COMP:15837"/>
        <dbReference type="ChEBI" id="CHEBI:15378"/>
        <dbReference type="ChEBI" id="CHEBI:57856"/>
        <dbReference type="ChEBI" id="CHEBI:59789"/>
        <dbReference type="ChEBI" id="CHEBI:74483"/>
        <dbReference type="ChEBI" id="CHEBI:82748"/>
    </reaction>
</comment>
<dbReference type="EMBL" id="CAJVCH010206984">
    <property type="protein sequence ID" value="CAG7731158.1"/>
    <property type="molecule type" value="Genomic_DNA"/>
</dbReference>
<dbReference type="InterPro" id="IPR023267">
    <property type="entry name" value="RCMT"/>
</dbReference>
<comment type="subcellular location">
    <subcellularLocation>
        <location evidence="1">Mitochondrion</location>
    </subcellularLocation>
</comment>
<evidence type="ECO:0000256" key="1">
    <source>
        <dbReference type="ARBA" id="ARBA00004173"/>
    </source>
</evidence>
<dbReference type="GO" id="GO:0008173">
    <property type="term" value="F:RNA methyltransferase activity"/>
    <property type="evidence" value="ECO:0007669"/>
    <property type="project" value="InterPro"/>
</dbReference>
<accession>A0A8J2K7P8</accession>
<dbReference type="OrthoDB" id="8020218at2759"/>
<evidence type="ECO:0000256" key="3">
    <source>
        <dbReference type="ARBA" id="ARBA00022603"/>
    </source>
</evidence>
<keyword evidence="5 11" id="KW-0949">S-adenosyl-L-methionine</keyword>
<dbReference type="GO" id="GO:0031167">
    <property type="term" value="P:rRNA methylation"/>
    <property type="evidence" value="ECO:0007669"/>
    <property type="project" value="TreeGrafter"/>
</dbReference>
<feature type="binding site" evidence="11">
    <location>
        <position position="316"/>
    </location>
    <ligand>
        <name>S-adenosyl-L-methionine</name>
        <dbReference type="ChEBI" id="CHEBI:59789"/>
    </ligand>
</feature>
<dbReference type="InterPro" id="IPR049560">
    <property type="entry name" value="MeTrfase_RsmB-F_NOP2_cat"/>
</dbReference>
<dbReference type="Proteomes" id="UP000708208">
    <property type="component" value="Unassembled WGS sequence"/>
</dbReference>
<evidence type="ECO:0000256" key="5">
    <source>
        <dbReference type="ARBA" id="ARBA00022691"/>
    </source>
</evidence>
<dbReference type="AlphaFoldDB" id="A0A8J2K7P8"/>
<evidence type="ECO:0000259" key="12">
    <source>
        <dbReference type="PROSITE" id="PS51686"/>
    </source>
</evidence>
<dbReference type="PROSITE" id="PS51686">
    <property type="entry name" value="SAM_MT_RSMB_NOP"/>
    <property type="match status" value="1"/>
</dbReference>
<dbReference type="InterPro" id="IPR001678">
    <property type="entry name" value="MeTrfase_RsmB-F_NOP2_dom"/>
</dbReference>
<gene>
    <name evidence="13" type="ORF">AFUS01_LOCUS19765</name>
</gene>
<dbReference type="GO" id="GO:0005762">
    <property type="term" value="C:mitochondrial large ribosomal subunit"/>
    <property type="evidence" value="ECO:0007669"/>
    <property type="project" value="TreeGrafter"/>
</dbReference>
<keyword evidence="14" id="KW-1185">Reference proteome</keyword>
<feature type="binding site" evidence="11">
    <location>
        <position position="363"/>
    </location>
    <ligand>
        <name>S-adenosyl-L-methionine</name>
        <dbReference type="ChEBI" id="CHEBI:59789"/>
    </ligand>
</feature>
<evidence type="ECO:0000313" key="13">
    <source>
        <dbReference type="EMBL" id="CAG7731158.1"/>
    </source>
</evidence>
<reference evidence="13" key="1">
    <citation type="submission" date="2021-06" db="EMBL/GenBank/DDBJ databases">
        <authorList>
            <person name="Hodson N. C."/>
            <person name="Mongue J. A."/>
            <person name="Jaron S. K."/>
        </authorList>
    </citation>
    <scope>NUCLEOTIDE SEQUENCE</scope>
</reference>
<dbReference type="PANTHER" id="PTHR22808:SF3">
    <property type="entry name" value="5-METHYLCYTOSINE RRNA METHYLTRANSFERASE NSUN4"/>
    <property type="match status" value="1"/>
</dbReference>
<protein>
    <recommendedName>
        <fullName evidence="9">NOL1/NOP2/Sun domain family member 4</fullName>
    </recommendedName>
</protein>
<comment type="similarity">
    <text evidence="11">Belongs to the class I-like SAM-binding methyltransferase superfamily. RsmB/NOP family.</text>
</comment>
<name>A0A8J2K7P8_9HEXA</name>
<evidence type="ECO:0000256" key="11">
    <source>
        <dbReference type="PROSITE-ProRule" id="PRU01023"/>
    </source>
</evidence>
<evidence type="ECO:0000313" key="14">
    <source>
        <dbReference type="Proteomes" id="UP000708208"/>
    </source>
</evidence>
<feature type="active site" description="Nucleophile" evidence="11">
    <location>
        <position position="420"/>
    </location>
</feature>
<keyword evidence="8" id="KW-0496">Mitochondrion</keyword>
<evidence type="ECO:0000256" key="2">
    <source>
        <dbReference type="ARBA" id="ARBA00022552"/>
    </source>
</evidence>
<keyword evidence="7" id="KW-0809">Transit peptide</keyword>
<evidence type="ECO:0000256" key="8">
    <source>
        <dbReference type="ARBA" id="ARBA00023128"/>
    </source>
</evidence>
<keyword evidence="6 11" id="KW-0694">RNA-binding</keyword>
<feature type="domain" description="SAM-dependent MTase RsmB/NOP-type" evidence="12">
    <location>
        <begin position="198"/>
        <end position="493"/>
    </location>
</feature>
<dbReference type="GO" id="GO:0003723">
    <property type="term" value="F:RNA binding"/>
    <property type="evidence" value="ECO:0007669"/>
    <property type="project" value="UniProtKB-UniRule"/>
</dbReference>
<comment type="caution">
    <text evidence="11">Lacks conserved residue(s) required for the propagation of feature annotation.</text>
</comment>
<evidence type="ECO:0000256" key="4">
    <source>
        <dbReference type="ARBA" id="ARBA00022679"/>
    </source>
</evidence>